<feature type="domain" description="KIB1-4 beta-propeller" evidence="3">
    <location>
        <begin position="69"/>
        <end position="210"/>
    </location>
</feature>
<evidence type="ECO:0000259" key="2">
    <source>
        <dbReference type="Pfam" id="PF00646"/>
    </source>
</evidence>
<feature type="domain" description="KIB1-4 beta-propeller" evidence="3">
    <location>
        <begin position="356"/>
        <end position="583"/>
    </location>
</feature>
<name>A0A2N9HS53_FAGSY</name>
<dbReference type="EMBL" id="OIVN01003935">
    <property type="protein sequence ID" value="SPD14459.1"/>
    <property type="molecule type" value="Genomic_DNA"/>
</dbReference>
<dbReference type="PANTHER" id="PTHR33127:SF35">
    <property type="entry name" value="F-BOX DOMAIN-CONTAINING PROTEIN"/>
    <property type="match status" value="1"/>
</dbReference>
<accession>A0A2N9HS53</accession>
<dbReference type="InterPro" id="IPR001810">
    <property type="entry name" value="F-box_dom"/>
</dbReference>
<dbReference type="CDD" id="cd09917">
    <property type="entry name" value="F-box_SF"/>
    <property type="match status" value="1"/>
</dbReference>
<evidence type="ECO:0008006" key="5">
    <source>
        <dbReference type="Google" id="ProtNLM"/>
    </source>
</evidence>
<feature type="domain" description="F-box" evidence="2">
    <location>
        <begin position="286"/>
        <end position="316"/>
    </location>
</feature>
<reference evidence="4" key="1">
    <citation type="submission" date="2018-02" db="EMBL/GenBank/DDBJ databases">
        <authorList>
            <person name="Cohen D.B."/>
            <person name="Kent A.D."/>
        </authorList>
    </citation>
    <scope>NUCLEOTIDE SEQUENCE</scope>
</reference>
<dbReference type="Pfam" id="PF03478">
    <property type="entry name" value="Beta-prop_KIB1-4"/>
    <property type="match status" value="2"/>
</dbReference>
<feature type="region of interest" description="Disordered" evidence="1">
    <location>
        <begin position="1"/>
        <end position="24"/>
    </location>
</feature>
<evidence type="ECO:0000256" key="1">
    <source>
        <dbReference type="SAM" id="MobiDB-lite"/>
    </source>
</evidence>
<dbReference type="SUPFAM" id="SSF81383">
    <property type="entry name" value="F-box domain"/>
    <property type="match status" value="1"/>
</dbReference>
<evidence type="ECO:0000259" key="3">
    <source>
        <dbReference type="Pfam" id="PF03478"/>
    </source>
</evidence>
<dbReference type="AlphaFoldDB" id="A0A2N9HS53"/>
<dbReference type="InterPro" id="IPR036047">
    <property type="entry name" value="F-box-like_dom_sf"/>
</dbReference>
<dbReference type="Pfam" id="PF00646">
    <property type="entry name" value="F-box"/>
    <property type="match status" value="1"/>
</dbReference>
<sequence>MKKTAADAVKRQEAHRHRPSPAPVPVDQPYPCLFYPGKRNQIFCTISNPTKTYHRRIPKLQNNRFQSKYRLQNPFWCNGYLYATLFRNIVKIHDFQPNSLKIEFLTEVPENKLESFVNFNRYVIESCGELFTIQIVLHVSFKHVVAIELHRFDFSEKVWLTVKSAKDRAFFVMAGCRWGFSYPAYSPEIEGNRVYFTLARDDHKNLYAYNIEDGDISVSSAFLNLPKLHPPPMWVMPDLRLATTSKEAQHSIHMEEQQGGEVHGKVNDLRDLEETNDANEGHLPYLPYDLVELIFQRLFLVDYLHFRATSKMFNSAAPLIPWRISSQRFENLSLSPWLTLFNQKDGGCAFIDPNYGDKYFINLPQTLKEGIVICSTKDGWLLMTVGDEDYESLFLFNPFTQVILPLPGRRDRIQNFSCIGFSSLPSSSECVVVEVLVDKKSSFPIFNECTLGGDRWYECTTDDAFIFNNSPVFYRGAFYYLGQKGNLGIFDLCDEGYIWDVPTKPKPPCTCYTQNYLVECNGELLSVFVGHFGKWVRVFKLNESKKTWIGVESLGNYMFYVSRSSSFSAKAKTPEMENKIYFPRFCGKNNVFYSLETGKYHTRESKDVVDFYSSREKLSCGWIGLNLGGAR</sequence>
<feature type="compositionally biased region" description="Basic and acidic residues" evidence="1">
    <location>
        <begin position="1"/>
        <end position="12"/>
    </location>
</feature>
<evidence type="ECO:0000313" key="4">
    <source>
        <dbReference type="EMBL" id="SPD14459.1"/>
    </source>
</evidence>
<dbReference type="PANTHER" id="PTHR33127">
    <property type="entry name" value="TRANSMEMBRANE PROTEIN"/>
    <property type="match status" value="1"/>
</dbReference>
<gene>
    <name evidence="4" type="ORF">FSB_LOCUS42341</name>
</gene>
<proteinExistence type="predicted"/>
<organism evidence="4">
    <name type="scientific">Fagus sylvatica</name>
    <name type="common">Beechnut</name>
    <dbReference type="NCBI Taxonomy" id="28930"/>
    <lineage>
        <taxon>Eukaryota</taxon>
        <taxon>Viridiplantae</taxon>
        <taxon>Streptophyta</taxon>
        <taxon>Embryophyta</taxon>
        <taxon>Tracheophyta</taxon>
        <taxon>Spermatophyta</taxon>
        <taxon>Magnoliopsida</taxon>
        <taxon>eudicotyledons</taxon>
        <taxon>Gunneridae</taxon>
        <taxon>Pentapetalae</taxon>
        <taxon>rosids</taxon>
        <taxon>fabids</taxon>
        <taxon>Fagales</taxon>
        <taxon>Fagaceae</taxon>
        <taxon>Fagus</taxon>
    </lineage>
</organism>
<dbReference type="InterPro" id="IPR005174">
    <property type="entry name" value="KIB1-4_b-propeller"/>
</dbReference>
<protein>
    <recommendedName>
        <fullName evidence="5">F-box domain-containing protein</fullName>
    </recommendedName>
</protein>